<evidence type="ECO:0000256" key="1">
    <source>
        <dbReference type="SAM" id="MobiDB-lite"/>
    </source>
</evidence>
<protein>
    <submittedName>
        <fullName evidence="2">Uncharacterized protein</fullName>
    </submittedName>
</protein>
<dbReference type="EMBL" id="JAAVMX010000003">
    <property type="protein sequence ID" value="KAF4510999.1"/>
    <property type="molecule type" value="Genomic_DNA"/>
</dbReference>
<evidence type="ECO:0000313" key="3">
    <source>
        <dbReference type="Proteomes" id="UP000557566"/>
    </source>
</evidence>
<gene>
    <name evidence="2" type="ORF">G6O67_002839</name>
</gene>
<name>A0A8H4PV28_9HYPO</name>
<sequence>MGAEPKRNELKRNETKQPDHGELGVGGFVGDTTCSTPSGLRRLDRLALDAWQAWTTPPAQRCRAQYPTEAIKDEGWSTASRTWPTFDARNIDLLDKDVSHIFGDKDLWLSGQ</sequence>
<keyword evidence="3" id="KW-1185">Reference proteome</keyword>
<evidence type="ECO:0000313" key="2">
    <source>
        <dbReference type="EMBL" id="KAF4510999.1"/>
    </source>
</evidence>
<dbReference type="Proteomes" id="UP000557566">
    <property type="component" value="Unassembled WGS sequence"/>
</dbReference>
<comment type="caution">
    <text evidence="2">The sequence shown here is derived from an EMBL/GenBank/DDBJ whole genome shotgun (WGS) entry which is preliminary data.</text>
</comment>
<dbReference type="AlphaFoldDB" id="A0A8H4PV28"/>
<accession>A0A8H4PV28</accession>
<feature type="region of interest" description="Disordered" evidence="1">
    <location>
        <begin position="1"/>
        <end position="30"/>
    </location>
</feature>
<reference evidence="2 3" key="1">
    <citation type="journal article" date="2020" name="Genome Biol. Evol.">
        <title>A new high-quality draft genome assembly of the Chinese cordyceps Ophiocordyceps sinensis.</title>
        <authorList>
            <person name="Shu R."/>
            <person name="Zhang J."/>
            <person name="Meng Q."/>
            <person name="Zhang H."/>
            <person name="Zhou G."/>
            <person name="Li M."/>
            <person name="Wu P."/>
            <person name="Zhao Y."/>
            <person name="Chen C."/>
            <person name="Qin Q."/>
        </authorList>
    </citation>
    <scope>NUCLEOTIDE SEQUENCE [LARGE SCALE GENOMIC DNA]</scope>
    <source>
        <strain evidence="2 3">IOZ07</strain>
    </source>
</reference>
<proteinExistence type="predicted"/>
<organism evidence="2 3">
    <name type="scientific">Ophiocordyceps sinensis</name>
    <dbReference type="NCBI Taxonomy" id="72228"/>
    <lineage>
        <taxon>Eukaryota</taxon>
        <taxon>Fungi</taxon>
        <taxon>Dikarya</taxon>
        <taxon>Ascomycota</taxon>
        <taxon>Pezizomycotina</taxon>
        <taxon>Sordariomycetes</taxon>
        <taxon>Hypocreomycetidae</taxon>
        <taxon>Hypocreales</taxon>
        <taxon>Ophiocordycipitaceae</taxon>
        <taxon>Ophiocordyceps</taxon>
    </lineage>
</organism>
<feature type="compositionally biased region" description="Basic and acidic residues" evidence="1">
    <location>
        <begin position="1"/>
        <end position="22"/>
    </location>
</feature>